<keyword evidence="1" id="KW-1133">Transmembrane helix</keyword>
<gene>
    <name evidence="2" type="ORF">PGAL8A_00272500</name>
</gene>
<name>A0A1J1GSM3_PLAGA</name>
<evidence type="ECO:0000313" key="2">
    <source>
        <dbReference type="EMBL" id="CRG95525.1"/>
    </source>
</evidence>
<keyword evidence="1" id="KW-0472">Membrane</keyword>
<evidence type="ECO:0000256" key="1">
    <source>
        <dbReference type="SAM" id="Phobius"/>
    </source>
</evidence>
<comment type="caution">
    <text evidence="2">The sequence shown here is derived from an EMBL/GenBank/DDBJ whole genome shotgun (WGS) entry which is preliminary data.</text>
</comment>
<dbReference type="VEuPathDB" id="PlasmoDB:PGAL8A_00272500"/>
<organism evidence="2 3">
    <name type="scientific">Plasmodium gallinaceum</name>
    <dbReference type="NCBI Taxonomy" id="5849"/>
    <lineage>
        <taxon>Eukaryota</taxon>
        <taxon>Sar</taxon>
        <taxon>Alveolata</taxon>
        <taxon>Apicomplexa</taxon>
        <taxon>Aconoidasida</taxon>
        <taxon>Haemosporida</taxon>
        <taxon>Plasmodiidae</taxon>
        <taxon>Plasmodium</taxon>
        <taxon>Plasmodium (Haemamoeba)</taxon>
    </lineage>
</organism>
<keyword evidence="3" id="KW-1185">Reference proteome</keyword>
<dbReference type="Proteomes" id="UP000220797">
    <property type="component" value="Unassembled WGS sequence"/>
</dbReference>
<sequence length="138" mass="16090">MRQLLTTINTTIASYTSANFNVSESNNNNNNNSNSVDSIYLVILALILSIKLFFMFYTIIYTYRRRGRAIYDDLMLEVESVDSGYADIEYEDIDEEIDERARILDVDDRAERTVNERVTLNVYGQINSEEDEVEVRIY</sequence>
<reference evidence="2" key="1">
    <citation type="submission" date="2015-04" db="EMBL/GenBank/DDBJ databases">
        <authorList>
            <consortium name="Pathogen Informatics"/>
        </authorList>
    </citation>
    <scope>NUCLEOTIDE SEQUENCE [LARGE SCALE GENOMIC DNA]</scope>
    <source>
        <strain evidence="2">8A</strain>
    </source>
</reference>
<dbReference type="EMBL" id="CVMV01000043">
    <property type="protein sequence ID" value="CRG95525.1"/>
    <property type="molecule type" value="Genomic_DNA"/>
</dbReference>
<accession>A0A1J1GSM3</accession>
<proteinExistence type="predicted"/>
<dbReference type="AlphaFoldDB" id="A0A1J1GSM3"/>
<evidence type="ECO:0000313" key="3">
    <source>
        <dbReference type="Proteomes" id="UP000220797"/>
    </source>
</evidence>
<keyword evidence="1" id="KW-0812">Transmembrane</keyword>
<dbReference type="GeneID" id="39731257"/>
<dbReference type="RefSeq" id="XP_028528334.1">
    <property type="nucleotide sequence ID" value="XM_028671708.1"/>
</dbReference>
<feature type="transmembrane region" description="Helical" evidence="1">
    <location>
        <begin position="39"/>
        <end position="60"/>
    </location>
</feature>
<protein>
    <submittedName>
        <fullName evidence="2">Uncharacterized protein</fullName>
    </submittedName>
</protein>